<dbReference type="InterPro" id="IPR029058">
    <property type="entry name" value="AB_hydrolase_fold"/>
</dbReference>
<keyword evidence="3" id="KW-0378">Hydrolase</keyword>
<organism evidence="3 4">
    <name type="scientific">Delftia acidovorans</name>
    <name type="common">Pseudomonas acidovorans</name>
    <name type="synonym">Comamonas acidovorans</name>
    <dbReference type="NCBI Taxonomy" id="80866"/>
    <lineage>
        <taxon>Bacteria</taxon>
        <taxon>Pseudomonadati</taxon>
        <taxon>Pseudomonadota</taxon>
        <taxon>Betaproteobacteria</taxon>
        <taxon>Burkholderiales</taxon>
        <taxon>Comamonadaceae</taxon>
        <taxon>Delftia</taxon>
    </lineage>
</organism>
<dbReference type="InterPro" id="IPR051044">
    <property type="entry name" value="MAG_DAG_Lipase"/>
</dbReference>
<feature type="compositionally biased region" description="Low complexity" evidence="1">
    <location>
        <begin position="1"/>
        <end position="15"/>
    </location>
</feature>
<feature type="region of interest" description="Disordered" evidence="1">
    <location>
        <begin position="1"/>
        <end position="20"/>
    </location>
</feature>
<dbReference type="RefSeq" id="WP_319074382.1">
    <property type="nucleotide sequence ID" value="NZ_JAWWMZ010000005.1"/>
</dbReference>
<comment type="caution">
    <text evidence="3">The sequence shown here is derived from an EMBL/GenBank/DDBJ whole genome shotgun (WGS) entry which is preliminary data.</text>
</comment>
<evidence type="ECO:0000259" key="2">
    <source>
        <dbReference type="Pfam" id="PF12146"/>
    </source>
</evidence>
<name>A0AAJ2V9H6_DELAC</name>
<dbReference type="Pfam" id="PF12146">
    <property type="entry name" value="Hydrolase_4"/>
    <property type="match status" value="1"/>
</dbReference>
<protein>
    <submittedName>
        <fullName evidence="3">Alpha/beta hydrolase</fullName>
    </submittedName>
</protein>
<evidence type="ECO:0000256" key="1">
    <source>
        <dbReference type="SAM" id="MobiDB-lite"/>
    </source>
</evidence>
<gene>
    <name evidence="3" type="ORF">SGN30_16815</name>
</gene>
<dbReference type="GO" id="GO:0016787">
    <property type="term" value="F:hydrolase activity"/>
    <property type="evidence" value="ECO:0007669"/>
    <property type="project" value="UniProtKB-KW"/>
</dbReference>
<evidence type="ECO:0000313" key="4">
    <source>
        <dbReference type="Proteomes" id="UP001287445"/>
    </source>
</evidence>
<dbReference type="InterPro" id="IPR022742">
    <property type="entry name" value="Hydrolase_4"/>
</dbReference>
<dbReference type="AlphaFoldDB" id="A0AAJ2V9H6"/>
<dbReference type="EMBL" id="JAWWMZ010000005">
    <property type="protein sequence ID" value="MDX4955080.1"/>
    <property type="molecule type" value="Genomic_DNA"/>
</dbReference>
<accession>A0AAJ2V9H6</accession>
<sequence>MAVQAPAPVPASASQGQVTRLASSDGAELSLRDWPVDGGQARATVLLVHGLGEHIGRYEALARRLNAWGYAVRGYDQYGHGRSAGPRGGLTADGRLLDDLAAVVDATRAQQPAGQPLVLLGHSLGGLVAALFVARAIRPVDALVLSSPALDVGLSPIQKLLVGTLPRLVPDLRVSNGLQIPYLSHDAAVCDAYRADPLCHDRICARLARLLAQGGPQVLARAGQWSVPSLLMWAGGDRLVAPAGSQAFADRAPPAVVQAQCFDGAYHELFNERDDFAAPVFARLRDWLGRFRPA</sequence>
<dbReference type="SUPFAM" id="SSF53474">
    <property type="entry name" value="alpha/beta-Hydrolases"/>
    <property type="match status" value="1"/>
</dbReference>
<proteinExistence type="predicted"/>
<dbReference type="Gene3D" id="3.40.50.1820">
    <property type="entry name" value="alpha/beta hydrolase"/>
    <property type="match status" value="1"/>
</dbReference>
<dbReference type="PANTHER" id="PTHR11614">
    <property type="entry name" value="PHOSPHOLIPASE-RELATED"/>
    <property type="match status" value="1"/>
</dbReference>
<reference evidence="3" key="1">
    <citation type="submission" date="2023-11" db="EMBL/GenBank/DDBJ databases">
        <title>Identification and selenium tolerance of Delftia acidovorans R3-25.</title>
        <authorList>
            <person name="Zhang S."/>
            <person name="Liu Y."/>
            <person name="Guo Y."/>
        </authorList>
    </citation>
    <scope>NUCLEOTIDE SEQUENCE</scope>
    <source>
        <strain evidence="3">R3-25</strain>
    </source>
</reference>
<evidence type="ECO:0000313" key="3">
    <source>
        <dbReference type="EMBL" id="MDX4955080.1"/>
    </source>
</evidence>
<dbReference type="Proteomes" id="UP001287445">
    <property type="component" value="Unassembled WGS sequence"/>
</dbReference>
<feature type="domain" description="Serine aminopeptidase S33" evidence="2">
    <location>
        <begin position="40"/>
        <end position="274"/>
    </location>
</feature>